<protein>
    <recommendedName>
        <fullName evidence="9">Exonuclease domain-containing protein</fullName>
    </recommendedName>
</protein>
<evidence type="ECO:0000256" key="4">
    <source>
        <dbReference type="ARBA" id="ARBA00022801"/>
    </source>
</evidence>
<comment type="similarity">
    <text evidence="2">Belongs to the REXO1/REXO3 family.</text>
</comment>
<accession>A0A6A5X2C8</accession>
<evidence type="ECO:0000256" key="2">
    <source>
        <dbReference type="ARBA" id="ARBA00006357"/>
    </source>
</evidence>
<dbReference type="Proteomes" id="UP000799779">
    <property type="component" value="Unassembled WGS sequence"/>
</dbReference>
<name>A0A6A5X2C8_9PLEO</name>
<evidence type="ECO:0008006" key="9">
    <source>
        <dbReference type="Google" id="ProtNLM"/>
    </source>
</evidence>
<evidence type="ECO:0000256" key="1">
    <source>
        <dbReference type="ARBA" id="ARBA00004123"/>
    </source>
</evidence>
<dbReference type="GO" id="GO:0003676">
    <property type="term" value="F:nucleic acid binding"/>
    <property type="evidence" value="ECO:0007669"/>
    <property type="project" value="InterPro"/>
</dbReference>
<keyword evidence="8" id="KW-1185">Reference proteome</keyword>
<dbReference type="SUPFAM" id="SSF53098">
    <property type="entry name" value="Ribonuclease H-like"/>
    <property type="match status" value="1"/>
</dbReference>
<evidence type="ECO:0000256" key="3">
    <source>
        <dbReference type="ARBA" id="ARBA00022722"/>
    </source>
</evidence>
<dbReference type="GO" id="GO:0005634">
    <property type="term" value="C:nucleus"/>
    <property type="evidence" value="ECO:0007669"/>
    <property type="project" value="UniProtKB-SubCell"/>
</dbReference>
<organism evidence="7 8">
    <name type="scientific">Amniculicola lignicola CBS 123094</name>
    <dbReference type="NCBI Taxonomy" id="1392246"/>
    <lineage>
        <taxon>Eukaryota</taxon>
        <taxon>Fungi</taxon>
        <taxon>Dikarya</taxon>
        <taxon>Ascomycota</taxon>
        <taxon>Pezizomycotina</taxon>
        <taxon>Dothideomycetes</taxon>
        <taxon>Pleosporomycetidae</taxon>
        <taxon>Pleosporales</taxon>
        <taxon>Amniculicolaceae</taxon>
        <taxon>Amniculicola</taxon>
    </lineage>
</organism>
<evidence type="ECO:0000313" key="8">
    <source>
        <dbReference type="Proteomes" id="UP000799779"/>
    </source>
</evidence>
<evidence type="ECO:0000256" key="5">
    <source>
        <dbReference type="ARBA" id="ARBA00022839"/>
    </source>
</evidence>
<keyword evidence="5" id="KW-0269">Exonuclease</keyword>
<dbReference type="OrthoDB" id="16516at2759"/>
<dbReference type="Gene3D" id="3.30.420.10">
    <property type="entry name" value="Ribonuclease H-like superfamily/Ribonuclease H"/>
    <property type="match status" value="1"/>
</dbReference>
<keyword evidence="6" id="KW-0539">Nucleus</keyword>
<dbReference type="InterPro" id="IPR036397">
    <property type="entry name" value="RNaseH_sf"/>
</dbReference>
<dbReference type="AlphaFoldDB" id="A0A6A5X2C8"/>
<keyword evidence="3" id="KW-0540">Nuclease</keyword>
<evidence type="ECO:0000256" key="6">
    <source>
        <dbReference type="ARBA" id="ARBA00023242"/>
    </source>
</evidence>
<reference evidence="7" key="1">
    <citation type="journal article" date="2020" name="Stud. Mycol.">
        <title>101 Dothideomycetes genomes: a test case for predicting lifestyles and emergence of pathogens.</title>
        <authorList>
            <person name="Haridas S."/>
            <person name="Albert R."/>
            <person name="Binder M."/>
            <person name="Bloem J."/>
            <person name="Labutti K."/>
            <person name="Salamov A."/>
            <person name="Andreopoulos B."/>
            <person name="Baker S."/>
            <person name="Barry K."/>
            <person name="Bills G."/>
            <person name="Bluhm B."/>
            <person name="Cannon C."/>
            <person name="Castanera R."/>
            <person name="Culley D."/>
            <person name="Daum C."/>
            <person name="Ezra D."/>
            <person name="Gonzalez J."/>
            <person name="Henrissat B."/>
            <person name="Kuo A."/>
            <person name="Liang C."/>
            <person name="Lipzen A."/>
            <person name="Lutzoni F."/>
            <person name="Magnuson J."/>
            <person name="Mondo S."/>
            <person name="Nolan M."/>
            <person name="Ohm R."/>
            <person name="Pangilinan J."/>
            <person name="Park H.-J."/>
            <person name="Ramirez L."/>
            <person name="Alfaro M."/>
            <person name="Sun H."/>
            <person name="Tritt A."/>
            <person name="Yoshinaga Y."/>
            <person name="Zwiers L.-H."/>
            <person name="Turgeon B."/>
            <person name="Goodwin S."/>
            <person name="Spatafora J."/>
            <person name="Crous P."/>
            <person name="Grigoriev I."/>
        </authorList>
    </citation>
    <scope>NUCLEOTIDE SEQUENCE</scope>
    <source>
        <strain evidence="7">CBS 123094</strain>
    </source>
</reference>
<comment type="subcellular location">
    <subcellularLocation>
        <location evidence="1">Nucleus</location>
    </subcellularLocation>
</comment>
<dbReference type="InterPro" id="IPR047021">
    <property type="entry name" value="REXO1/3/4-like"/>
</dbReference>
<gene>
    <name evidence="7" type="ORF">P154DRAFT_518781</name>
</gene>
<dbReference type="PANTHER" id="PTHR12801">
    <property type="entry name" value="RNA EXONUCLEASE REXO1 / RECO3 FAMILY MEMBER-RELATED"/>
    <property type="match status" value="1"/>
</dbReference>
<dbReference type="PANTHER" id="PTHR12801:SF115">
    <property type="entry name" value="FI18136P1-RELATED"/>
    <property type="match status" value="1"/>
</dbReference>
<sequence>MDDDAQANDICMKMRRLLLQADLTISLEGYITYGGGDWKRVPVVKQQELYGQFSALCHLPEHLQLTEHLPSVTAFSLSDADYPFEEFQLSPKKSQSHRTVPIVAISCIKVTLMDSCEDVVKIAALDVTTGRVLMHYFVCTNTEAAVKDWRVSTTGMESFDDMERFRQLGYKVLRGWSAARATLWQFIDNESILVGHDLRNDLDALRMIHGRGVDVAKSVELAANGPLSKQQLSLDSLSRDILKQPLVSHPSGRDALLDAFAIRELALHIIKNAGGIKAWARGQSLAYQRVVPTARA</sequence>
<proteinExistence type="inferred from homology"/>
<dbReference type="InterPro" id="IPR012337">
    <property type="entry name" value="RNaseH-like_sf"/>
</dbReference>
<keyword evidence="4" id="KW-0378">Hydrolase</keyword>
<dbReference type="GO" id="GO:0004527">
    <property type="term" value="F:exonuclease activity"/>
    <property type="evidence" value="ECO:0007669"/>
    <property type="project" value="UniProtKB-KW"/>
</dbReference>
<evidence type="ECO:0000313" key="7">
    <source>
        <dbReference type="EMBL" id="KAF2005256.1"/>
    </source>
</evidence>
<dbReference type="EMBL" id="ML977564">
    <property type="protein sequence ID" value="KAF2005256.1"/>
    <property type="molecule type" value="Genomic_DNA"/>
</dbReference>